<dbReference type="AlphaFoldDB" id="A0A7S2FH83"/>
<dbReference type="Pfam" id="PF25805">
    <property type="entry name" value="IQUB"/>
    <property type="match status" value="1"/>
</dbReference>
<evidence type="ECO:0000256" key="1">
    <source>
        <dbReference type="SAM" id="MobiDB-lite"/>
    </source>
</evidence>
<name>A0A7S2FH83_9STRA</name>
<protein>
    <recommendedName>
        <fullName evidence="2">IQ motif and ubiquitin-like domain-containing protein</fullName>
    </recommendedName>
</protein>
<accession>A0A7S2FH83</accession>
<dbReference type="InterPro" id="IPR037695">
    <property type="entry name" value="IQUB"/>
</dbReference>
<feature type="compositionally biased region" description="Basic and acidic residues" evidence="1">
    <location>
        <begin position="157"/>
        <end position="172"/>
    </location>
</feature>
<dbReference type="PROSITE" id="PS50096">
    <property type="entry name" value="IQ"/>
    <property type="match status" value="2"/>
</dbReference>
<proteinExistence type="predicted"/>
<feature type="region of interest" description="Disordered" evidence="1">
    <location>
        <begin position="157"/>
        <end position="180"/>
    </location>
</feature>
<sequence length="478" mass="54716">MGLDGPTDEQQAATKIQAIHRGKADRAYVEDKRAMAMGGGGDQPMGSPGTGMDDMDHAQSWEERPETEMAYTQPEAVPEVPVWPSYCNPAYIMPSVISVSVRRPGGAVDTYEVSIEKAAAPTPYLGGYRHKKTGFKYHHACSQTPSGLDKRIGWNNPESKHHRDTQTYETKTRSQMTQREYGTQMKRKDLYMDDAGDNEIVARPYFSAAQLHELKRDKTLVIQCYYRGYVARKRTWAMREALYLEHLAEREAAEKSAAANEKRRQYEVERRMNPKSLTDFELLYNELEAWRQKEMAAISALNLSDTEYKERMNDLLAKQSKALQTIDRLKVDASKHGHQQRVGRMLELMSKPKLWELGNGEVQEVHTASTERAQELMELYQGLNDTRLAIDERLDVLLNTKWTAKDFDCPLTRDIVELCDREAEMLNRGRSEATLGGLRKRLSNLFLQFVETPDFNPEAARFLKTQQPETTRIMSSTM</sequence>
<dbReference type="PANTHER" id="PTHR21074:SF0">
    <property type="entry name" value="IQ AND UBIQUITIN-LIKE DOMAIN-CONTAINING PROTEIN"/>
    <property type="match status" value="1"/>
</dbReference>
<dbReference type="EMBL" id="HBGT01005741">
    <property type="protein sequence ID" value="CAD9392149.1"/>
    <property type="molecule type" value="Transcribed_RNA"/>
</dbReference>
<organism evidence="3">
    <name type="scientific">Florenciella parvula</name>
    <dbReference type="NCBI Taxonomy" id="236787"/>
    <lineage>
        <taxon>Eukaryota</taxon>
        <taxon>Sar</taxon>
        <taxon>Stramenopiles</taxon>
        <taxon>Ochrophyta</taxon>
        <taxon>Dictyochophyceae</taxon>
        <taxon>Florenciellales</taxon>
        <taxon>Florenciella</taxon>
    </lineage>
</organism>
<dbReference type="InterPro" id="IPR057887">
    <property type="entry name" value="IQUB_helical"/>
</dbReference>
<evidence type="ECO:0000313" key="3">
    <source>
        <dbReference type="EMBL" id="CAD9392149.1"/>
    </source>
</evidence>
<feature type="domain" description="IQ motif and ubiquitin-like" evidence="2">
    <location>
        <begin position="336"/>
        <end position="469"/>
    </location>
</feature>
<reference evidence="3" key="1">
    <citation type="submission" date="2021-01" db="EMBL/GenBank/DDBJ databases">
        <authorList>
            <person name="Corre E."/>
            <person name="Pelletier E."/>
            <person name="Niang G."/>
            <person name="Scheremetjew M."/>
            <person name="Finn R."/>
            <person name="Kale V."/>
            <person name="Holt S."/>
            <person name="Cochrane G."/>
            <person name="Meng A."/>
            <person name="Brown T."/>
            <person name="Cohen L."/>
        </authorList>
    </citation>
    <scope>NUCLEOTIDE SEQUENCE</scope>
    <source>
        <strain evidence="3">RCC1693</strain>
    </source>
</reference>
<gene>
    <name evidence="3" type="ORF">FPAR1323_LOCUS3143</name>
</gene>
<evidence type="ECO:0000259" key="2">
    <source>
        <dbReference type="Pfam" id="PF25805"/>
    </source>
</evidence>
<dbReference type="InterPro" id="IPR000048">
    <property type="entry name" value="IQ_motif_EF-hand-BS"/>
</dbReference>
<feature type="region of interest" description="Disordered" evidence="1">
    <location>
        <begin position="1"/>
        <end position="25"/>
    </location>
</feature>
<dbReference type="PANTHER" id="PTHR21074">
    <property type="entry name" value="IQ AND UBIQUITIN-LIKE DOMAIN-CONTAINING PROTEIN"/>
    <property type="match status" value="1"/>
</dbReference>
<dbReference type="Pfam" id="PF00612">
    <property type="entry name" value="IQ"/>
    <property type="match status" value="1"/>
</dbReference>